<name>A0A365H4R9_9ACTN</name>
<comment type="caution">
    <text evidence="2">The sequence shown here is derived from an EMBL/GenBank/DDBJ whole genome shotgun (WGS) entry which is preliminary data.</text>
</comment>
<dbReference type="GO" id="GO:0051537">
    <property type="term" value="F:2 iron, 2 sulfur cluster binding"/>
    <property type="evidence" value="ECO:0007669"/>
    <property type="project" value="InterPro"/>
</dbReference>
<accession>A0A365H4R9</accession>
<proteinExistence type="predicted"/>
<evidence type="ECO:0000313" key="3">
    <source>
        <dbReference type="Proteomes" id="UP000251891"/>
    </source>
</evidence>
<dbReference type="Proteomes" id="UP000251891">
    <property type="component" value="Unassembled WGS sequence"/>
</dbReference>
<feature type="domain" description="Ferric siderophore reductase C-terminal" evidence="1">
    <location>
        <begin position="231"/>
        <end position="251"/>
    </location>
</feature>
<reference evidence="2 3" key="1">
    <citation type="submission" date="2018-06" db="EMBL/GenBank/DDBJ databases">
        <title>Actinomadura craniellae sp. nov. isolated from marine sponge Craniella sp.</title>
        <authorList>
            <person name="Li L."/>
            <person name="Xu Q.H."/>
            <person name="Lin H.W."/>
            <person name="Lu Y.H."/>
        </authorList>
    </citation>
    <scope>NUCLEOTIDE SEQUENCE [LARGE SCALE GENOMIC DNA]</scope>
    <source>
        <strain evidence="2 3">LHW63021</strain>
    </source>
</reference>
<dbReference type="RefSeq" id="WP_111869003.1">
    <property type="nucleotide sequence ID" value="NZ_QLYX01000007.1"/>
</dbReference>
<dbReference type="AlphaFoldDB" id="A0A365H4R9"/>
<gene>
    <name evidence="2" type="ORF">DPM19_17610</name>
</gene>
<evidence type="ECO:0000313" key="2">
    <source>
        <dbReference type="EMBL" id="RAY14091.1"/>
    </source>
</evidence>
<dbReference type="EMBL" id="QLYX01000007">
    <property type="protein sequence ID" value="RAY14091.1"/>
    <property type="molecule type" value="Genomic_DNA"/>
</dbReference>
<dbReference type="InterPro" id="IPR024726">
    <property type="entry name" value="FhuF_C"/>
</dbReference>
<organism evidence="2 3">
    <name type="scientific">Actinomadura craniellae</name>
    <dbReference type="NCBI Taxonomy" id="2231787"/>
    <lineage>
        <taxon>Bacteria</taxon>
        <taxon>Bacillati</taxon>
        <taxon>Actinomycetota</taxon>
        <taxon>Actinomycetes</taxon>
        <taxon>Streptosporangiales</taxon>
        <taxon>Thermomonosporaceae</taxon>
        <taxon>Actinomadura</taxon>
    </lineage>
</organism>
<keyword evidence="3" id="KW-1185">Reference proteome</keyword>
<evidence type="ECO:0000259" key="1">
    <source>
        <dbReference type="Pfam" id="PF11575"/>
    </source>
</evidence>
<sequence length="265" mass="26929">MNPEPCDLAAGEGAGLRPAGPDQVVAALADVTAISAYFEIGHGPAGPGWRPFTDLFAGALGDRVAVVAERLGTAETRVAASILFQGLAARLWSPALGPAVAHGLLPDLDPARLYWRPVDSGPLPLRTPHPAGWITDDPDRAAAFLYENVVEGLLEPLVRAVRQIVGLAPGLLWGNAASALAGTVGSIGRERPALAGPAVSLGRALLGQGVLAGTGTGDLVEPSPGGPFFLRRSCCLYYRLPGGGKCGDCALVAPGTRRAPGGGTG</sequence>
<dbReference type="Pfam" id="PF11575">
    <property type="entry name" value="FhuF_C"/>
    <property type="match status" value="1"/>
</dbReference>
<protein>
    <submittedName>
        <fullName evidence="2">Iron reductase</fullName>
    </submittedName>
</protein>
<dbReference type="OrthoDB" id="3290158at2"/>